<dbReference type="Gene3D" id="1.10.3580.10">
    <property type="entry name" value="ATP12 ATPase"/>
    <property type="match status" value="1"/>
</dbReference>
<evidence type="ECO:0000256" key="2">
    <source>
        <dbReference type="ARBA" id="ARBA00022946"/>
    </source>
</evidence>
<evidence type="ECO:0000256" key="3">
    <source>
        <dbReference type="ARBA" id="ARBA00023186"/>
    </source>
</evidence>
<dbReference type="EMBL" id="JBHLWQ010000076">
    <property type="protein sequence ID" value="MFC0200413.1"/>
    <property type="molecule type" value="Genomic_DNA"/>
</dbReference>
<evidence type="ECO:0000313" key="4">
    <source>
        <dbReference type="EMBL" id="MFC0200413.1"/>
    </source>
</evidence>
<dbReference type="Pfam" id="PF07542">
    <property type="entry name" value="ATP12"/>
    <property type="match status" value="1"/>
</dbReference>
<dbReference type="PANTHER" id="PTHR21013">
    <property type="entry name" value="ATP SYNTHASE MITOCHONDRIAL F1 COMPLEX ASSEMBLY FACTOR 2/ATP12 PROTEIN, MITOCHONDRIAL PRECURSOR"/>
    <property type="match status" value="1"/>
</dbReference>
<keyword evidence="5" id="KW-1185">Reference proteome</keyword>
<dbReference type="Gene3D" id="3.30.2180.10">
    <property type="entry name" value="ATP12-like"/>
    <property type="match status" value="1"/>
</dbReference>
<evidence type="ECO:0000313" key="5">
    <source>
        <dbReference type="Proteomes" id="UP001589795"/>
    </source>
</evidence>
<dbReference type="InterPro" id="IPR042272">
    <property type="entry name" value="ATP12_ATP_synth-F1-assembly_N"/>
</dbReference>
<dbReference type="InterPro" id="IPR011419">
    <property type="entry name" value="ATP12_ATP_synth-F1-assembly"/>
</dbReference>
<organism evidence="4 5">
    <name type="scientific">Paracoccus rhizosphaerae</name>
    <dbReference type="NCBI Taxonomy" id="1133347"/>
    <lineage>
        <taxon>Bacteria</taxon>
        <taxon>Pseudomonadati</taxon>
        <taxon>Pseudomonadota</taxon>
        <taxon>Alphaproteobacteria</taxon>
        <taxon>Rhodobacterales</taxon>
        <taxon>Paracoccaceae</taxon>
        <taxon>Paracoccus</taxon>
    </lineage>
</organism>
<dbReference type="RefSeq" id="WP_265507448.1">
    <property type="nucleotide sequence ID" value="NZ_JAOTBE010000032.1"/>
</dbReference>
<keyword evidence="3" id="KW-0143">Chaperone</keyword>
<gene>
    <name evidence="4" type="ORF">ACFFIZ_08795</name>
</gene>
<keyword evidence="2" id="KW-0809">Transit peptide</keyword>
<comment type="caution">
    <text evidence="4">The sequence shown here is derived from an EMBL/GenBank/DDBJ whole genome shotgun (WGS) entry which is preliminary data.</text>
</comment>
<dbReference type="SUPFAM" id="SSF160909">
    <property type="entry name" value="ATP12-like"/>
    <property type="match status" value="1"/>
</dbReference>
<proteinExistence type="inferred from homology"/>
<dbReference type="Proteomes" id="UP001589795">
    <property type="component" value="Unassembled WGS sequence"/>
</dbReference>
<dbReference type="InterPro" id="IPR023335">
    <property type="entry name" value="ATP12_ortho_dom_sf"/>
</dbReference>
<evidence type="ECO:0000256" key="1">
    <source>
        <dbReference type="ARBA" id="ARBA00008231"/>
    </source>
</evidence>
<dbReference type="PANTHER" id="PTHR21013:SF10">
    <property type="entry name" value="ATP SYNTHASE MITOCHONDRIAL F1 COMPLEX ASSEMBLY FACTOR 2"/>
    <property type="match status" value="1"/>
</dbReference>
<accession>A0ABV6CI52</accession>
<comment type="similarity">
    <text evidence="1">Belongs to the ATP12 family.</text>
</comment>
<name>A0ABV6CI52_9RHOB</name>
<sequence>MSEWKARRFWTRVDTSATDGGYEILLDDRVLRTPGKLPLVLPTAPLAQAIAAEWDAQSQEILPHTMPLTRSANSAVEKVLPQVEGVVDMLAEYGGTDLLCYRAPEPAELVERQAAEWDPLLDWANDQMRAILRVTTGLIPVEQDPAAVARLRSEVAALDLWGLTALHDLVTIPGSLVLGLAVIRGRLTAAEAHRLSRIDEDFQIERWGADEEAAEAAEERRLSMEWAEKLWQLSRMG</sequence>
<protein>
    <submittedName>
        <fullName evidence="4">ATP12 family chaperone protein</fullName>
    </submittedName>
</protein>
<reference evidence="4 5" key="1">
    <citation type="submission" date="2024-09" db="EMBL/GenBank/DDBJ databases">
        <authorList>
            <person name="Sun Q."/>
            <person name="Mori K."/>
        </authorList>
    </citation>
    <scope>NUCLEOTIDE SEQUENCE [LARGE SCALE GENOMIC DNA]</scope>
    <source>
        <strain evidence="4 5">CCM 7904</strain>
    </source>
</reference>